<sequence length="119" mass="12775">MSYPFERGDETLWDAGYHSGQLYFALARGAAEFLDVAPGLTPTPQGSCAVDGEVFQVFVQRLYELYTSSPNEVLRGLGHGLLVTSLVLLDRTGGRIAVRPQDAAALDEAKAALARTMAS</sequence>
<dbReference type="OrthoDB" id="3475539at2"/>
<comment type="caution">
    <text evidence="1">The sequence shown here is derived from an EMBL/GenBank/DDBJ whole genome shotgun (WGS) entry which is preliminary data.</text>
</comment>
<dbReference type="EMBL" id="MCGQ01000013">
    <property type="protein sequence ID" value="OXY95570.1"/>
    <property type="molecule type" value="Genomic_DNA"/>
</dbReference>
<keyword evidence="2" id="KW-1185">Reference proteome</keyword>
<dbReference type="AlphaFoldDB" id="A0A233SIU4"/>
<gene>
    <name evidence="1" type="ORF">BEK98_15590</name>
</gene>
<dbReference type="Proteomes" id="UP000215483">
    <property type="component" value="Unassembled WGS sequence"/>
</dbReference>
<dbReference type="InterPro" id="IPR045732">
    <property type="entry name" value="DUF6086"/>
</dbReference>
<accession>A0A233SIU4</accession>
<reference evidence="1 2" key="1">
    <citation type="submission" date="2016-07" db="EMBL/GenBank/DDBJ databases">
        <title>Draft genome of Streptomyces diastatochromogenes.</title>
        <authorList>
            <person name="Podduturi R."/>
            <person name="Lukassen M.B."/>
            <person name="Clausen N."/>
            <person name="Nielsen J.L."/>
            <person name="Jorgensen N.O."/>
        </authorList>
    </citation>
    <scope>NUCLEOTIDE SEQUENCE [LARGE SCALE GENOMIC DNA]</scope>
    <source>
        <strain evidence="1 2">DSM 40608</strain>
    </source>
</reference>
<organism evidence="1 2">
    <name type="scientific">Streptomyces diastatochromogenes</name>
    <dbReference type="NCBI Taxonomy" id="42236"/>
    <lineage>
        <taxon>Bacteria</taxon>
        <taxon>Bacillati</taxon>
        <taxon>Actinomycetota</taxon>
        <taxon>Actinomycetes</taxon>
        <taxon>Kitasatosporales</taxon>
        <taxon>Streptomycetaceae</taxon>
        <taxon>Streptomyces</taxon>
    </lineage>
</organism>
<dbReference type="Pfam" id="PF19564">
    <property type="entry name" value="DUF6086"/>
    <property type="match status" value="1"/>
</dbReference>
<name>A0A233SIU4_STRDA</name>
<dbReference type="RefSeq" id="WP_094217173.1">
    <property type="nucleotide sequence ID" value="NZ_MCGQ01000013.1"/>
</dbReference>
<proteinExistence type="predicted"/>
<evidence type="ECO:0000313" key="2">
    <source>
        <dbReference type="Proteomes" id="UP000215483"/>
    </source>
</evidence>
<protein>
    <submittedName>
        <fullName evidence="1">Uncharacterized protein</fullName>
    </submittedName>
</protein>
<evidence type="ECO:0000313" key="1">
    <source>
        <dbReference type="EMBL" id="OXY95570.1"/>
    </source>
</evidence>